<comment type="similarity">
    <text evidence="1">Belongs to the leucine-binding protein family.</text>
</comment>
<dbReference type="InterPro" id="IPR028082">
    <property type="entry name" value="Peripla_BP_I"/>
</dbReference>
<reference evidence="4 5" key="1">
    <citation type="submission" date="2022-01" db="EMBL/GenBank/DDBJ databases">
        <title>Dethiosulfovibrio faecalis sp. nov., a novel proteolytic, non-sulfur-reducing bacterium isolated from a marine aquaculture solid waste bioreactor.</title>
        <authorList>
            <person name="Grabowski S."/>
            <person name="Apolinario E."/>
            <person name="Schneider N."/>
            <person name="Marshall C.W."/>
            <person name="Sowers K.R."/>
        </authorList>
    </citation>
    <scope>NUCLEOTIDE SEQUENCE [LARGE SCALE GENOMIC DNA]</scope>
    <source>
        <strain evidence="4 5">DSM 12590</strain>
    </source>
</reference>
<protein>
    <submittedName>
        <fullName evidence="4">ABC transporter substrate-binding protein</fullName>
    </submittedName>
</protein>
<dbReference type="SUPFAM" id="SSF53822">
    <property type="entry name" value="Periplasmic binding protein-like I"/>
    <property type="match status" value="1"/>
</dbReference>
<dbReference type="RefSeq" id="WP_236099541.1">
    <property type="nucleotide sequence ID" value="NZ_JAKGUF010000006.1"/>
</dbReference>
<evidence type="ECO:0000256" key="1">
    <source>
        <dbReference type="ARBA" id="ARBA00010062"/>
    </source>
</evidence>
<evidence type="ECO:0000313" key="4">
    <source>
        <dbReference type="EMBL" id="MCF4144850.1"/>
    </source>
</evidence>
<keyword evidence="5" id="KW-1185">Reference proteome</keyword>
<name>A0ABS9EUD4_9BACT</name>
<evidence type="ECO:0000256" key="2">
    <source>
        <dbReference type="ARBA" id="ARBA00022729"/>
    </source>
</evidence>
<feature type="domain" description="Leucine-binding protein" evidence="3">
    <location>
        <begin position="26"/>
        <end position="187"/>
    </location>
</feature>
<dbReference type="InterPro" id="IPR028081">
    <property type="entry name" value="Leu-bd"/>
</dbReference>
<dbReference type="EMBL" id="JAKGUF010000006">
    <property type="protein sequence ID" value="MCF4144850.1"/>
    <property type="molecule type" value="Genomic_DNA"/>
</dbReference>
<organism evidence="4 5">
    <name type="scientific">Dethiosulfovibrio acidaminovorans</name>
    <dbReference type="NCBI Taxonomy" id="133535"/>
    <lineage>
        <taxon>Bacteria</taxon>
        <taxon>Thermotogati</taxon>
        <taxon>Synergistota</taxon>
        <taxon>Synergistia</taxon>
        <taxon>Synergistales</taxon>
        <taxon>Dethiosulfovibrionaceae</taxon>
        <taxon>Dethiosulfovibrio</taxon>
    </lineage>
</organism>
<proteinExistence type="inferred from homology"/>
<sequence length="357" mass="40280">MTSAVVFFLTSAIFFWLVHCYLHPVVRIGVAYNVAPYAMIPEAKMLASVKAYADWHNSMKGRFRYEIISREYRDDPKEAMEYLKSHGARVIVGFPFSQEAIAAAEVANGGLKVPVLSTIASTPILSGKDDWFFRTREDFSYETEQMARLIERLGIKRLAVFWSGDNPAYAEASSKAIISRISASIVGVFRFPDGCHSLDFVEFTSPDGVLVYAEPAVSYWVMDFVRARWPDAALFLSRWSLFESSGHIEDMDGIKFYFSEVYDPTDFGEGGFHSYWRSLTSMKLGASVRYTYGAMTLLSTVFDDDPRASGSDLREALSIPRSVESLGWSFDTDVYGDVSSKNRFFLFDDGSYREVTP</sequence>
<comment type="caution">
    <text evidence="4">The sequence shown here is derived from an EMBL/GenBank/DDBJ whole genome shotgun (WGS) entry which is preliminary data.</text>
</comment>
<dbReference type="Gene3D" id="3.40.50.2300">
    <property type="match status" value="1"/>
</dbReference>
<keyword evidence="2" id="KW-0732">Signal</keyword>
<dbReference type="Proteomes" id="UP001200932">
    <property type="component" value="Unassembled WGS sequence"/>
</dbReference>
<gene>
    <name evidence="4" type="ORF">L2W31_05865</name>
</gene>
<accession>A0ABS9EUD4</accession>
<evidence type="ECO:0000313" key="5">
    <source>
        <dbReference type="Proteomes" id="UP001200932"/>
    </source>
</evidence>
<dbReference type="Pfam" id="PF13458">
    <property type="entry name" value="Peripla_BP_6"/>
    <property type="match status" value="1"/>
</dbReference>
<evidence type="ECO:0000259" key="3">
    <source>
        <dbReference type="Pfam" id="PF13458"/>
    </source>
</evidence>